<keyword evidence="8" id="KW-0275">Fatty acid biosynthesis</keyword>
<dbReference type="PRINTS" id="PR00081">
    <property type="entry name" value="GDHRDH"/>
</dbReference>
<reference evidence="10 11" key="1">
    <citation type="submission" date="2013-12" db="EMBL/GenBank/DDBJ databases">
        <authorList>
            <person name="Stott M."/>
        </authorList>
    </citation>
    <scope>NUCLEOTIDE SEQUENCE [LARGE SCALE GENOMIC DNA]</scope>
    <source>
        <strain evidence="10 11">K22</strain>
    </source>
</reference>
<comment type="subunit">
    <text evidence="8">Homotetramer.</text>
</comment>
<dbReference type="STRING" id="454194.PYK22_02922"/>
<dbReference type="NCBIfam" id="TIGR01830">
    <property type="entry name" value="3oxo_ACP_reduc"/>
    <property type="match status" value="1"/>
</dbReference>
<evidence type="ECO:0000256" key="5">
    <source>
        <dbReference type="ARBA" id="ARBA00048508"/>
    </source>
</evidence>
<comment type="function">
    <text evidence="1 8">Catalyzes the NADPH-dependent reduction of beta-ketoacyl-ACP substrates to beta-hydroxyacyl-ACP products, the first reductive step in the elongation cycle of fatty acid biosynthesis.</text>
</comment>
<protein>
    <recommendedName>
        <fullName evidence="8">3-oxoacyl-[acyl-carrier-protein] reductase</fullName>
        <ecNumber evidence="8">1.1.1.100</ecNumber>
    </recommendedName>
</protein>
<evidence type="ECO:0000256" key="6">
    <source>
        <dbReference type="PIRSR" id="PIRSR611284-1"/>
    </source>
</evidence>
<keyword evidence="8" id="KW-0276">Fatty acid metabolism</keyword>
<sequence>MTETAHRPFAKKAAIVTGATRGIGRAIALELARRGADVAFNYARSAGAAETLKSEIEAMGARAFAAQCDVAQTEAVAEMVKQVKEAFGRIDFLVNNAGITRDQLILRMKEEDWDAVIDTNLKGAWNFARAALRYMLRQEEGGSILNISSISGLVGMAGQTNYSASKAGMIGLTKALAKEVASRRITVNALALGFVETDMTEALAAEYREKMLAQIPLGRFATADEVARVACFLLSEDARYITGQVIQVDGGLAM</sequence>
<dbReference type="SUPFAM" id="SSF51735">
    <property type="entry name" value="NAD(P)-binding Rossmann-fold domains"/>
    <property type="match status" value="1"/>
</dbReference>
<dbReference type="InterPro" id="IPR057326">
    <property type="entry name" value="KR_dom"/>
</dbReference>
<dbReference type="InterPro" id="IPR011284">
    <property type="entry name" value="3oxo_ACP_reduc"/>
</dbReference>
<keyword evidence="8" id="KW-0444">Lipid biosynthesis</keyword>
<dbReference type="NCBIfam" id="NF005559">
    <property type="entry name" value="PRK07231.1"/>
    <property type="match status" value="1"/>
</dbReference>
<keyword evidence="11" id="KW-1185">Reference proteome</keyword>
<evidence type="ECO:0000259" key="9">
    <source>
        <dbReference type="SMART" id="SM00822"/>
    </source>
</evidence>
<proteinExistence type="inferred from homology"/>
<gene>
    <name evidence="10" type="ORF">PYK22_02922</name>
</gene>
<keyword evidence="3 7" id="KW-0521">NADP</keyword>
<comment type="pathway">
    <text evidence="8">Lipid metabolism; fatty acid biosynthesis.</text>
</comment>
<dbReference type="PRINTS" id="PR00080">
    <property type="entry name" value="SDRFAMILY"/>
</dbReference>
<feature type="binding site" evidence="7">
    <location>
        <begin position="18"/>
        <end position="21"/>
    </location>
    <ligand>
        <name>NADP(+)</name>
        <dbReference type="ChEBI" id="CHEBI:58349"/>
    </ligand>
</feature>
<keyword evidence="4 8" id="KW-0560">Oxidoreductase</keyword>
<dbReference type="Proteomes" id="UP000031518">
    <property type="component" value="Unassembled WGS sequence"/>
</dbReference>
<organism evidence="10 11">
    <name type="scientific">Pyrinomonas methylaliphatogenes</name>
    <dbReference type="NCBI Taxonomy" id="454194"/>
    <lineage>
        <taxon>Bacteria</taxon>
        <taxon>Pseudomonadati</taxon>
        <taxon>Acidobacteriota</taxon>
        <taxon>Blastocatellia</taxon>
        <taxon>Blastocatellales</taxon>
        <taxon>Pyrinomonadaceae</taxon>
        <taxon>Pyrinomonas</taxon>
    </lineage>
</organism>
<evidence type="ECO:0000313" key="10">
    <source>
        <dbReference type="EMBL" id="CDM66882.1"/>
    </source>
</evidence>
<evidence type="ECO:0000256" key="2">
    <source>
        <dbReference type="ARBA" id="ARBA00006484"/>
    </source>
</evidence>
<dbReference type="PANTHER" id="PTHR42879">
    <property type="entry name" value="3-OXOACYL-(ACYL-CARRIER-PROTEIN) REDUCTASE"/>
    <property type="match status" value="1"/>
</dbReference>
<dbReference type="AlphaFoldDB" id="A0A0B6X1K4"/>
<evidence type="ECO:0000256" key="3">
    <source>
        <dbReference type="ARBA" id="ARBA00022857"/>
    </source>
</evidence>
<dbReference type="GO" id="GO:0004316">
    <property type="term" value="F:3-oxoacyl-[acyl-carrier-protein] reductase (NADPH) activity"/>
    <property type="evidence" value="ECO:0007669"/>
    <property type="project" value="UniProtKB-UniRule"/>
</dbReference>
<evidence type="ECO:0000256" key="7">
    <source>
        <dbReference type="PIRSR" id="PIRSR611284-2"/>
    </source>
</evidence>
<dbReference type="FunFam" id="3.40.50.720:FF:000115">
    <property type="entry name" value="3-oxoacyl-[acyl-carrier-protein] reductase FabG"/>
    <property type="match status" value="1"/>
</dbReference>
<dbReference type="PANTHER" id="PTHR42879:SF2">
    <property type="entry name" value="3-OXOACYL-[ACYL-CARRIER-PROTEIN] REDUCTASE FABG"/>
    <property type="match status" value="1"/>
</dbReference>
<name>A0A0B6X1K4_9BACT</name>
<dbReference type="GO" id="GO:0006633">
    <property type="term" value="P:fatty acid biosynthetic process"/>
    <property type="evidence" value="ECO:0007669"/>
    <property type="project" value="UniProtKB-UniPathway"/>
</dbReference>
<dbReference type="NCBIfam" id="NF009466">
    <property type="entry name" value="PRK12826.1-2"/>
    <property type="match status" value="1"/>
</dbReference>
<dbReference type="SMART" id="SM00822">
    <property type="entry name" value="PKS_KR"/>
    <property type="match status" value="1"/>
</dbReference>
<evidence type="ECO:0000256" key="8">
    <source>
        <dbReference type="RuleBase" id="RU366074"/>
    </source>
</evidence>
<reference evidence="10 11" key="2">
    <citation type="submission" date="2015-01" db="EMBL/GenBank/DDBJ databases">
        <title>Complete genome sequence of Pyrinomonas methylaliphatogenes type strain K22T.</title>
        <authorList>
            <person name="Lee K.C.Y."/>
            <person name="Power J.F."/>
            <person name="Dunfield P.F."/>
            <person name="Morgan X.C."/>
            <person name="Huttenhower C."/>
            <person name="Stott M.B."/>
        </authorList>
    </citation>
    <scope>NUCLEOTIDE SEQUENCE [LARGE SCALE GENOMIC DNA]</scope>
    <source>
        <strain evidence="10 11">K22</strain>
    </source>
</reference>
<feature type="active site" description="Proton acceptor" evidence="6">
    <location>
        <position position="162"/>
    </location>
</feature>
<evidence type="ECO:0000256" key="1">
    <source>
        <dbReference type="ARBA" id="ARBA00002607"/>
    </source>
</evidence>
<evidence type="ECO:0000313" key="11">
    <source>
        <dbReference type="Proteomes" id="UP000031518"/>
    </source>
</evidence>
<comment type="similarity">
    <text evidence="2 8">Belongs to the short-chain dehydrogenases/reductases (SDR) family.</text>
</comment>
<dbReference type="EC" id="1.1.1.100" evidence="8"/>
<dbReference type="GO" id="GO:0051287">
    <property type="term" value="F:NAD binding"/>
    <property type="evidence" value="ECO:0007669"/>
    <property type="project" value="UniProtKB-UniRule"/>
</dbReference>
<comment type="catalytic activity">
    <reaction evidence="5 8">
        <text>a (3R)-hydroxyacyl-[ACP] + NADP(+) = a 3-oxoacyl-[ACP] + NADPH + H(+)</text>
        <dbReference type="Rhea" id="RHEA:17397"/>
        <dbReference type="Rhea" id="RHEA-COMP:9916"/>
        <dbReference type="Rhea" id="RHEA-COMP:9945"/>
        <dbReference type="ChEBI" id="CHEBI:15378"/>
        <dbReference type="ChEBI" id="CHEBI:57783"/>
        <dbReference type="ChEBI" id="CHEBI:58349"/>
        <dbReference type="ChEBI" id="CHEBI:78776"/>
        <dbReference type="ChEBI" id="CHEBI:78827"/>
        <dbReference type="EC" id="1.1.1.100"/>
    </reaction>
</comment>
<dbReference type="Pfam" id="PF13561">
    <property type="entry name" value="adh_short_C2"/>
    <property type="match status" value="1"/>
</dbReference>
<feature type="binding site" evidence="7">
    <location>
        <position position="96"/>
    </location>
    <ligand>
        <name>NADP(+)</name>
        <dbReference type="ChEBI" id="CHEBI:58349"/>
    </ligand>
</feature>
<feature type="domain" description="Ketoreductase" evidence="9">
    <location>
        <begin position="12"/>
        <end position="198"/>
    </location>
</feature>
<dbReference type="InterPro" id="IPR050259">
    <property type="entry name" value="SDR"/>
</dbReference>
<dbReference type="InterPro" id="IPR002347">
    <property type="entry name" value="SDR_fam"/>
</dbReference>
<feature type="binding site" evidence="7">
    <location>
        <begin position="162"/>
        <end position="166"/>
    </location>
    <ligand>
        <name>NADP(+)</name>
        <dbReference type="ChEBI" id="CHEBI:58349"/>
    </ligand>
</feature>
<dbReference type="InterPro" id="IPR036291">
    <property type="entry name" value="NAD(P)-bd_dom_sf"/>
</dbReference>
<accession>A0A0B6X1K4</accession>
<dbReference type="PROSITE" id="PS00061">
    <property type="entry name" value="ADH_SHORT"/>
    <property type="match status" value="1"/>
</dbReference>
<dbReference type="RefSeq" id="WP_041978376.1">
    <property type="nucleotide sequence ID" value="NZ_CBXV010000008.1"/>
</dbReference>
<dbReference type="InterPro" id="IPR020904">
    <property type="entry name" value="Sc_DH/Rdtase_CS"/>
</dbReference>
<keyword evidence="8" id="KW-0443">Lipid metabolism</keyword>
<evidence type="ECO:0000256" key="4">
    <source>
        <dbReference type="ARBA" id="ARBA00023002"/>
    </source>
</evidence>
<dbReference type="EMBL" id="CBXV010000008">
    <property type="protein sequence ID" value="CDM66882.1"/>
    <property type="molecule type" value="Genomic_DNA"/>
</dbReference>
<dbReference type="UniPathway" id="UPA00094"/>
<dbReference type="CDD" id="cd05333">
    <property type="entry name" value="BKR_SDR_c"/>
    <property type="match status" value="1"/>
</dbReference>
<dbReference type="OrthoDB" id="9803333at2"/>
<dbReference type="Gene3D" id="3.40.50.720">
    <property type="entry name" value="NAD(P)-binding Rossmann-like Domain"/>
    <property type="match status" value="1"/>
</dbReference>